<dbReference type="PANTHER" id="PTHR34352:SF1">
    <property type="entry name" value="PROTEIN YHFA"/>
    <property type="match status" value="1"/>
</dbReference>
<proteinExistence type="predicted"/>
<dbReference type="InterPro" id="IPR036102">
    <property type="entry name" value="OsmC/Ohrsf"/>
</dbReference>
<sequence length="130" mass="14071">MKARVSWDQDLTFTGTTDSGYKTVMDGSGKAVSPMESVLLAVGACSSIDVVDILKKGRFNIEACNCELEAERAEEPPRVFTKIHAHYTVSGEGISEKALARAVQLSAEKYCSVMLMLTGNVEITTSYTLV</sequence>
<dbReference type="SUPFAM" id="SSF82784">
    <property type="entry name" value="OsmC-like"/>
    <property type="match status" value="1"/>
</dbReference>
<dbReference type="Gene3D" id="3.30.300.20">
    <property type="match status" value="1"/>
</dbReference>
<gene>
    <name evidence="1" type="ORF">RJ41_01705</name>
</gene>
<reference evidence="1 2" key="1">
    <citation type="submission" date="2014-12" db="EMBL/GenBank/DDBJ databases">
        <title>Genome sequencing of Alteromonas marina AD001.</title>
        <authorList>
            <person name="Adrian T.G.S."/>
            <person name="Chan K.G."/>
        </authorList>
    </citation>
    <scope>NUCLEOTIDE SEQUENCE [LARGE SCALE GENOMIC DNA]</scope>
    <source>
        <strain evidence="1 2">AD001</strain>
    </source>
</reference>
<dbReference type="NCBIfam" id="NF008009">
    <property type="entry name" value="PRK10738.1"/>
    <property type="match status" value="1"/>
</dbReference>
<name>A0A0B3YHR2_9ALTE</name>
<dbReference type="PANTHER" id="PTHR34352">
    <property type="entry name" value="PROTEIN YHFA"/>
    <property type="match status" value="1"/>
</dbReference>
<dbReference type="InterPro" id="IPR015946">
    <property type="entry name" value="KH_dom-like_a/b"/>
</dbReference>
<dbReference type="Pfam" id="PF02566">
    <property type="entry name" value="OsmC"/>
    <property type="match status" value="1"/>
</dbReference>
<dbReference type="EMBL" id="JWLW01000003">
    <property type="protein sequence ID" value="KHT57379.1"/>
    <property type="molecule type" value="Genomic_DNA"/>
</dbReference>
<protein>
    <recommendedName>
        <fullName evidence="3">OsmC family protein</fullName>
    </recommendedName>
</protein>
<dbReference type="RefSeq" id="WP_014949747.1">
    <property type="nucleotide sequence ID" value="NZ_JWLW01000003.1"/>
</dbReference>
<dbReference type="Proteomes" id="UP000031197">
    <property type="component" value="Unassembled WGS sequence"/>
</dbReference>
<evidence type="ECO:0000313" key="1">
    <source>
        <dbReference type="EMBL" id="KHT57379.1"/>
    </source>
</evidence>
<comment type="caution">
    <text evidence="1">The sequence shown here is derived from an EMBL/GenBank/DDBJ whole genome shotgun (WGS) entry which is preliminary data.</text>
</comment>
<evidence type="ECO:0008006" key="3">
    <source>
        <dbReference type="Google" id="ProtNLM"/>
    </source>
</evidence>
<dbReference type="AlphaFoldDB" id="A0A0B3YHR2"/>
<dbReference type="InterPro" id="IPR003718">
    <property type="entry name" value="OsmC/Ohr_fam"/>
</dbReference>
<dbReference type="OrthoDB" id="9804010at2"/>
<dbReference type="Gene3D" id="2.20.25.10">
    <property type="match status" value="1"/>
</dbReference>
<evidence type="ECO:0000313" key="2">
    <source>
        <dbReference type="Proteomes" id="UP000031197"/>
    </source>
</evidence>
<organism evidence="1 2">
    <name type="scientific">Alteromonas marina</name>
    <dbReference type="NCBI Taxonomy" id="203795"/>
    <lineage>
        <taxon>Bacteria</taxon>
        <taxon>Pseudomonadati</taxon>
        <taxon>Pseudomonadota</taxon>
        <taxon>Gammaproteobacteria</taxon>
        <taxon>Alteromonadales</taxon>
        <taxon>Alteromonadaceae</taxon>
        <taxon>Alteromonas/Salinimonas group</taxon>
        <taxon>Alteromonas</taxon>
    </lineage>
</organism>
<accession>A0A0B3YHR2</accession>
<keyword evidence="2" id="KW-1185">Reference proteome</keyword>